<dbReference type="GO" id="GO:0005886">
    <property type="term" value="C:plasma membrane"/>
    <property type="evidence" value="ECO:0007669"/>
    <property type="project" value="TreeGrafter"/>
</dbReference>
<sequence length="170" mass="17946">MIASQGDRPIIERCVLLAGSLILRYGLVVVVAWIGALKYTDSEAVRIQQYITHSPFMSWMADALNVRALSNVLGTVEIIAALLVALGPWLPHFSAVGSAAASLLFLTTLSFLFTTPGIGDPTAGGFPALSPLGQFLLKDLVLLGASLWTLGESIAAARLGRSTRTPGRIA</sequence>
<feature type="transmembrane region" description="Helical" evidence="1">
    <location>
        <begin position="68"/>
        <end position="86"/>
    </location>
</feature>
<dbReference type="AlphaFoldDB" id="A0A8J3UCT8"/>
<proteinExistence type="predicted"/>
<feature type="transmembrane region" description="Helical" evidence="1">
    <location>
        <begin position="93"/>
        <end position="113"/>
    </location>
</feature>
<evidence type="ECO:0000256" key="1">
    <source>
        <dbReference type="SAM" id="Phobius"/>
    </source>
</evidence>
<reference evidence="2 3" key="1">
    <citation type="submission" date="2021-01" db="EMBL/GenBank/DDBJ databases">
        <title>Whole genome shotgun sequence of Planotetraspora phitsanulokensis NBRC 104273.</title>
        <authorList>
            <person name="Komaki H."/>
            <person name="Tamura T."/>
        </authorList>
    </citation>
    <scope>NUCLEOTIDE SEQUENCE [LARGE SCALE GENOMIC DNA]</scope>
    <source>
        <strain evidence="2 3">NBRC 104273</strain>
    </source>
</reference>
<dbReference type="RefSeq" id="WP_204076444.1">
    <property type="nucleotide sequence ID" value="NZ_BAABHI010000012.1"/>
</dbReference>
<evidence type="ECO:0000313" key="2">
    <source>
        <dbReference type="EMBL" id="GII40966.1"/>
    </source>
</evidence>
<dbReference type="PANTHER" id="PTHR40106">
    <property type="entry name" value="INNER MEMBRANE PROTEIN RCLC"/>
    <property type="match status" value="1"/>
</dbReference>
<dbReference type="Pfam" id="PF04224">
    <property type="entry name" value="DUF417"/>
    <property type="match status" value="1"/>
</dbReference>
<gene>
    <name evidence="2" type="ORF">Pph01_59690</name>
</gene>
<accession>A0A8J3UCT8</accession>
<keyword evidence="1" id="KW-0812">Transmembrane</keyword>
<dbReference type="PANTHER" id="PTHR40106:SF1">
    <property type="entry name" value="INNER MEMBRANE PROTEIN RCLC"/>
    <property type="match status" value="1"/>
</dbReference>
<keyword evidence="1" id="KW-1133">Transmembrane helix</keyword>
<name>A0A8J3UCT8_9ACTN</name>
<keyword evidence="3" id="KW-1185">Reference proteome</keyword>
<keyword evidence="1" id="KW-0472">Membrane</keyword>
<comment type="caution">
    <text evidence="2">The sequence shown here is derived from an EMBL/GenBank/DDBJ whole genome shotgun (WGS) entry which is preliminary data.</text>
</comment>
<dbReference type="Proteomes" id="UP000622547">
    <property type="component" value="Unassembled WGS sequence"/>
</dbReference>
<feature type="transmembrane region" description="Helical" evidence="1">
    <location>
        <begin position="14"/>
        <end position="36"/>
    </location>
</feature>
<organism evidence="2 3">
    <name type="scientific">Planotetraspora phitsanulokensis</name>
    <dbReference type="NCBI Taxonomy" id="575192"/>
    <lineage>
        <taxon>Bacteria</taxon>
        <taxon>Bacillati</taxon>
        <taxon>Actinomycetota</taxon>
        <taxon>Actinomycetes</taxon>
        <taxon>Streptosporangiales</taxon>
        <taxon>Streptosporangiaceae</taxon>
        <taxon>Planotetraspora</taxon>
    </lineage>
</organism>
<dbReference type="GO" id="GO:1901530">
    <property type="term" value="P:response to hypochlorite"/>
    <property type="evidence" value="ECO:0007669"/>
    <property type="project" value="TreeGrafter"/>
</dbReference>
<protein>
    <submittedName>
        <fullName evidence="2">Membrane protein</fullName>
    </submittedName>
</protein>
<evidence type="ECO:0000313" key="3">
    <source>
        <dbReference type="Proteomes" id="UP000622547"/>
    </source>
</evidence>
<dbReference type="InterPro" id="IPR007339">
    <property type="entry name" value="RclC-like"/>
</dbReference>
<dbReference type="EMBL" id="BOOP01000029">
    <property type="protein sequence ID" value="GII40966.1"/>
    <property type="molecule type" value="Genomic_DNA"/>
</dbReference>